<feature type="transmembrane region" description="Helical" evidence="5">
    <location>
        <begin position="101"/>
        <end position="128"/>
    </location>
</feature>
<evidence type="ECO:0000256" key="2">
    <source>
        <dbReference type="ARBA" id="ARBA00022692"/>
    </source>
</evidence>
<evidence type="ECO:0000256" key="4">
    <source>
        <dbReference type="ARBA" id="ARBA00023136"/>
    </source>
</evidence>
<dbReference type="GO" id="GO:0016020">
    <property type="term" value="C:membrane"/>
    <property type="evidence" value="ECO:0007669"/>
    <property type="project" value="UniProtKB-SubCell"/>
</dbReference>
<comment type="subcellular location">
    <subcellularLocation>
        <location evidence="1">Membrane</location>
        <topology evidence="1">Multi-pass membrane protein</topology>
    </subcellularLocation>
</comment>
<accession>A0A7X0XYW5</accession>
<dbReference type="PANTHER" id="PTHR43427">
    <property type="entry name" value="CHLORIDE CHANNEL PROTEIN CLC-E"/>
    <property type="match status" value="1"/>
</dbReference>
<dbReference type="AlphaFoldDB" id="A0A7X0XYW5"/>
<feature type="transmembrane region" description="Helical" evidence="5">
    <location>
        <begin position="301"/>
        <end position="319"/>
    </location>
</feature>
<evidence type="ECO:0000313" key="6">
    <source>
        <dbReference type="EMBL" id="MBC1794169.1"/>
    </source>
</evidence>
<feature type="transmembrane region" description="Helical" evidence="5">
    <location>
        <begin position="331"/>
        <end position="358"/>
    </location>
</feature>
<dbReference type="EMBL" id="JAARVG010000011">
    <property type="protein sequence ID" value="MBC1794169.1"/>
    <property type="molecule type" value="Genomic_DNA"/>
</dbReference>
<dbReference type="Proteomes" id="UP000539064">
    <property type="component" value="Unassembled WGS sequence"/>
</dbReference>
<comment type="caution">
    <text evidence="6">The sequence shown here is derived from an EMBL/GenBank/DDBJ whole genome shotgun (WGS) entry which is preliminary data.</text>
</comment>
<evidence type="ECO:0000256" key="3">
    <source>
        <dbReference type="ARBA" id="ARBA00022989"/>
    </source>
</evidence>
<feature type="transmembrane region" description="Helical" evidence="5">
    <location>
        <begin position="181"/>
        <end position="202"/>
    </location>
</feature>
<proteinExistence type="predicted"/>
<dbReference type="InterPro" id="IPR014743">
    <property type="entry name" value="Cl-channel_core"/>
</dbReference>
<dbReference type="RefSeq" id="WP_185524513.1">
    <property type="nucleotide sequence ID" value="NZ_JAARVG010000011.1"/>
</dbReference>
<protein>
    <submittedName>
        <fullName evidence="6">Chloride channel protein</fullName>
    </submittedName>
</protein>
<feature type="transmembrane region" description="Helical" evidence="5">
    <location>
        <begin position="148"/>
        <end position="169"/>
    </location>
</feature>
<dbReference type="InterPro" id="IPR050368">
    <property type="entry name" value="ClC-type_chloride_channel"/>
</dbReference>
<keyword evidence="2 5" id="KW-0812">Transmembrane</keyword>
<feature type="transmembrane region" description="Helical" evidence="5">
    <location>
        <begin position="370"/>
        <end position="396"/>
    </location>
</feature>
<evidence type="ECO:0000256" key="5">
    <source>
        <dbReference type="SAM" id="Phobius"/>
    </source>
</evidence>
<sequence length="414" mass="46289">MKIRLQLFLTLYGAILGALVAVLSFLFIVTVNQLIDLLWDHTLNAMTDPLFWPLIICPIGGIIIGISRKYIGPYPREMNEIMGEFRSNGRVEYRGRIWRNIVAALIVLTFGASLGPEAALVSICAGLVTWVGDRLNFTYQERDDLIEFGIGAMLSIIFVAPFFGIASTMEGRPKVKNRKLYWQKLIIYTISVSTGFLLFYYLLHLRGGDGLFVLLGQSNISWPELLLFIPLVFVGKYFGLMYDVFGKGISWFTSKLPSSPVFLAVMGGIVLGVMAFFLPYMLFSGEHALHHIASESQSMSFLLLLAVGFGKLFVTKFCLGTGWRGGHIFPIIFASIITGFALSHVLPFDAIFMVAIFATASCANILKMPLATALLLILFFPIQLWPFIFAVAYLSLYSPKKRREQKALKLQENL</sequence>
<organism evidence="6 7">
    <name type="scientific">Listeria booriae</name>
    <dbReference type="NCBI Taxonomy" id="1552123"/>
    <lineage>
        <taxon>Bacteria</taxon>
        <taxon>Bacillati</taxon>
        <taxon>Bacillota</taxon>
        <taxon>Bacilli</taxon>
        <taxon>Bacillales</taxon>
        <taxon>Listeriaceae</taxon>
        <taxon>Listeria</taxon>
    </lineage>
</organism>
<feature type="transmembrane region" description="Helical" evidence="5">
    <location>
        <begin position="222"/>
        <end position="240"/>
    </location>
</feature>
<reference evidence="6 7" key="1">
    <citation type="submission" date="2020-03" db="EMBL/GenBank/DDBJ databases">
        <title>Soil Listeria distribution.</title>
        <authorList>
            <person name="Liao J."/>
            <person name="Wiedmann M."/>
        </authorList>
    </citation>
    <scope>NUCLEOTIDE SEQUENCE [LARGE SCALE GENOMIC DNA]</scope>
    <source>
        <strain evidence="6 7">FSL L7-0978</strain>
    </source>
</reference>
<evidence type="ECO:0000256" key="1">
    <source>
        <dbReference type="ARBA" id="ARBA00004141"/>
    </source>
</evidence>
<dbReference type="Pfam" id="PF00654">
    <property type="entry name" value="Voltage_CLC"/>
    <property type="match status" value="1"/>
</dbReference>
<dbReference type="GO" id="GO:0015108">
    <property type="term" value="F:chloride transmembrane transporter activity"/>
    <property type="evidence" value="ECO:0007669"/>
    <property type="project" value="InterPro"/>
</dbReference>
<feature type="transmembrane region" description="Helical" evidence="5">
    <location>
        <begin position="261"/>
        <end position="281"/>
    </location>
</feature>
<dbReference type="Gene3D" id="1.10.3080.10">
    <property type="entry name" value="Clc chloride channel"/>
    <property type="match status" value="1"/>
</dbReference>
<feature type="transmembrane region" description="Helical" evidence="5">
    <location>
        <begin position="7"/>
        <end position="30"/>
    </location>
</feature>
<dbReference type="CDD" id="cd00400">
    <property type="entry name" value="Voltage_gated_ClC"/>
    <property type="match status" value="1"/>
</dbReference>
<keyword evidence="3 5" id="KW-1133">Transmembrane helix</keyword>
<feature type="transmembrane region" description="Helical" evidence="5">
    <location>
        <begin position="50"/>
        <end position="71"/>
    </location>
</feature>
<evidence type="ECO:0000313" key="7">
    <source>
        <dbReference type="Proteomes" id="UP000539064"/>
    </source>
</evidence>
<gene>
    <name evidence="6" type="ORF">HCA52_12115</name>
</gene>
<dbReference type="InterPro" id="IPR001807">
    <property type="entry name" value="ClC"/>
</dbReference>
<dbReference type="PANTHER" id="PTHR43427:SF12">
    <property type="entry name" value="CHLORIDE TRANSPORTER"/>
    <property type="match status" value="1"/>
</dbReference>
<dbReference type="SUPFAM" id="SSF81340">
    <property type="entry name" value="Clc chloride channel"/>
    <property type="match status" value="1"/>
</dbReference>
<keyword evidence="4 5" id="KW-0472">Membrane</keyword>
<name>A0A7X0XYW5_9LIST</name>